<evidence type="ECO:0000313" key="4">
    <source>
        <dbReference type="Proteomes" id="UP000749646"/>
    </source>
</evidence>
<keyword evidence="1" id="KW-1133">Transmembrane helix</keyword>
<comment type="caution">
    <text evidence="3">The sequence shown here is derived from an EMBL/GenBank/DDBJ whole genome shotgun (WGS) entry which is preliminary data.</text>
</comment>
<keyword evidence="1" id="KW-0472">Membrane</keyword>
<evidence type="ECO:0000313" key="3">
    <source>
        <dbReference type="EMBL" id="KAG0002706.1"/>
    </source>
</evidence>
<dbReference type="SUPFAM" id="SSF52025">
    <property type="entry name" value="PA domain"/>
    <property type="match status" value="1"/>
</dbReference>
<accession>A0A9P6MIG3</accession>
<sequence>GLLYDMGYGCQLAVNPNSALPTPNLFDLPKVALFRQEGPFEDTNCTIRTKLLMAQRDGAIAAVVFGGPGQTAIESAAANPSDELIDIPGMFVSYDSGIMLSSFLQQQRNSNSTTNLSHYDRVRINIATDRRMPVIWELVLIVVIILLGLSFTISGYTH</sequence>
<dbReference type="InterPro" id="IPR046450">
    <property type="entry name" value="PA_dom_sf"/>
</dbReference>
<dbReference type="InterPro" id="IPR003137">
    <property type="entry name" value="PA_domain"/>
</dbReference>
<feature type="domain" description="PA" evidence="2">
    <location>
        <begin position="30"/>
        <end position="97"/>
    </location>
</feature>
<name>A0A9P6MIG3_9FUNG</name>
<dbReference type="Proteomes" id="UP000749646">
    <property type="component" value="Unassembled WGS sequence"/>
</dbReference>
<gene>
    <name evidence="3" type="ORF">BGZ65_002394</name>
</gene>
<protein>
    <recommendedName>
        <fullName evidence="2">PA domain-containing protein</fullName>
    </recommendedName>
</protein>
<evidence type="ECO:0000256" key="1">
    <source>
        <dbReference type="SAM" id="Phobius"/>
    </source>
</evidence>
<organism evidence="3 4">
    <name type="scientific">Modicella reniformis</name>
    <dbReference type="NCBI Taxonomy" id="1440133"/>
    <lineage>
        <taxon>Eukaryota</taxon>
        <taxon>Fungi</taxon>
        <taxon>Fungi incertae sedis</taxon>
        <taxon>Mucoromycota</taxon>
        <taxon>Mortierellomycotina</taxon>
        <taxon>Mortierellomycetes</taxon>
        <taxon>Mortierellales</taxon>
        <taxon>Mortierellaceae</taxon>
        <taxon>Modicella</taxon>
    </lineage>
</organism>
<dbReference type="Pfam" id="PF02225">
    <property type="entry name" value="PA"/>
    <property type="match status" value="1"/>
</dbReference>
<evidence type="ECO:0000259" key="2">
    <source>
        <dbReference type="Pfam" id="PF02225"/>
    </source>
</evidence>
<reference evidence="3" key="1">
    <citation type="journal article" date="2020" name="Fungal Divers.">
        <title>Resolving the Mortierellaceae phylogeny through synthesis of multi-gene phylogenetics and phylogenomics.</title>
        <authorList>
            <person name="Vandepol N."/>
            <person name="Liber J."/>
            <person name="Desiro A."/>
            <person name="Na H."/>
            <person name="Kennedy M."/>
            <person name="Barry K."/>
            <person name="Grigoriev I.V."/>
            <person name="Miller A.N."/>
            <person name="O'Donnell K."/>
            <person name="Stajich J.E."/>
            <person name="Bonito G."/>
        </authorList>
    </citation>
    <scope>NUCLEOTIDE SEQUENCE</scope>
    <source>
        <strain evidence="3">MES-2147</strain>
    </source>
</reference>
<feature type="non-terminal residue" evidence="3">
    <location>
        <position position="1"/>
    </location>
</feature>
<dbReference type="AlphaFoldDB" id="A0A9P6MIG3"/>
<keyword evidence="4" id="KW-1185">Reference proteome</keyword>
<keyword evidence="1" id="KW-0812">Transmembrane</keyword>
<proteinExistence type="predicted"/>
<feature type="transmembrane region" description="Helical" evidence="1">
    <location>
        <begin position="134"/>
        <end position="156"/>
    </location>
</feature>
<dbReference type="Gene3D" id="3.50.30.30">
    <property type="match status" value="1"/>
</dbReference>
<dbReference type="OrthoDB" id="8062037at2759"/>
<dbReference type="EMBL" id="JAAAHW010000415">
    <property type="protein sequence ID" value="KAG0002706.1"/>
    <property type="molecule type" value="Genomic_DNA"/>
</dbReference>